<name>A0ACC6M5K9_9BACI</name>
<evidence type="ECO:0000313" key="2">
    <source>
        <dbReference type="Proteomes" id="UP001277972"/>
    </source>
</evidence>
<organism evidence="1 2">
    <name type="scientific">Gracilibacillus pellucidus</name>
    <dbReference type="NCBI Taxonomy" id="3095368"/>
    <lineage>
        <taxon>Bacteria</taxon>
        <taxon>Bacillati</taxon>
        <taxon>Bacillota</taxon>
        <taxon>Bacilli</taxon>
        <taxon>Bacillales</taxon>
        <taxon>Bacillaceae</taxon>
        <taxon>Gracilibacillus</taxon>
    </lineage>
</organism>
<keyword evidence="2" id="KW-1185">Reference proteome</keyword>
<sequence length="149" mass="17587">MTENKSMYIKELTTIKEWTEAFPVMNQLRTHLNLNTYLELLTEAQEKENYKINALYNKGDIVAIIGFMPMTTLYYGRFIWVCDLVTDSAKRSRGYGEQLLTYTYEWAKENGYECVALSSGLQRKEAHRFYEGKMNYKKGSYVFKKNINH</sequence>
<reference evidence="1" key="1">
    <citation type="submission" date="2023-11" db="EMBL/GenBank/DDBJ databases">
        <title>Gracilibacillus pellucida a moderately halophilic bacterium isolated from saline soil in Xinjiang province.</title>
        <authorList>
            <person name="Zhang Z."/>
            <person name="Tan F."/>
            <person name="Wang Y."/>
            <person name="Xia M."/>
        </authorList>
    </citation>
    <scope>NUCLEOTIDE SEQUENCE</scope>
    <source>
        <strain evidence="1">S3-1-1</strain>
    </source>
</reference>
<evidence type="ECO:0000313" key="1">
    <source>
        <dbReference type="EMBL" id="MDX8046254.1"/>
    </source>
</evidence>
<dbReference type="EMBL" id="JAWZSR010000004">
    <property type="protein sequence ID" value="MDX8046254.1"/>
    <property type="molecule type" value="Genomic_DNA"/>
</dbReference>
<protein>
    <submittedName>
        <fullName evidence="1">GNAT family N-acetyltransferase</fullName>
    </submittedName>
</protein>
<dbReference type="Proteomes" id="UP001277972">
    <property type="component" value="Unassembled WGS sequence"/>
</dbReference>
<accession>A0ACC6M5K9</accession>
<proteinExistence type="predicted"/>
<comment type="caution">
    <text evidence="1">The sequence shown here is derived from an EMBL/GenBank/DDBJ whole genome shotgun (WGS) entry which is preliminary data.</text>
</comment>
<gene>
    <name evidence="1" type="ORF">SH601_09645</name>
</gene>